<dbReference type="EMBL" id="LQPR01000005">
    <property type="protein sequence ID" value="ORW74926.1"/>
    <property type="molecule type" value="Genomic_DNA"/>
</dbReference>
<dbReference type="AlphaFoldDB" id="A0AAJ3TWZ1"/>
<dbReference type="SUPFAM" id="SSF48498">
    <property type="entry name" value="Tetracyclin repressor-like, C-terminal domain"/>
    <property type="match status" value="1"/>
</dbReference>
<evidence type="ECO:0000256" key="4">
    <source>
        <dbReference type="PROSITE-ProRule" id="PRU00335"/>
    </source>
</evidence>
<evidence type="ECO:0000313" key="6">
    <source>
        <dbReference type="EMBL" id="ORW74926.1"/>
    </source>
</evidence>
<dbReference type="PANTHER" id="PTHR30055">
    <property type="entry name" value="HTH-TYPE TRANSCRIPTIONAL REGULATOR RUTR"/>
    <property type="match status" value="1"/>
</dbReference>
<feature type="DNA-binding region" description="H-T-H motif" evidence="4">
    <location>
        <begin position="17"/>
        <end position="36"/>
    </location>
</feature>
<dbReference type="PRINTS" id="PR00455">
    <property type="entry name" value="HTHTETR"/>
</dbReference>
<keyword evidence="3" id="KW-0804">Transcription</keyword>
<evidence type="ECO:0000256" key="3">
    <source>
        <dbReference type="ARBA" id="ARBA00023163"/>
    </source>
</evidence>
<dbReference type="Proteomes" id="UP000193387">
    <property type="component" value="Unassembled WGS sequence"/>
</dbReference>
<dbReference type="PROSITE" id="PS50977">
    <property type="entry name" value="HTH_TETR_2"/>
    <property type="match status" value="1"/>
</dbReference>
<dbReference type="Gene3D" id="1.10.357.10">
    <property type="entry name" value="Tetracycline Repressor, domain 2"/>
    <property type="match status" value="1"/>
</dbReference>
<evidence type="ECO:0000313" key="7">
    <source>
        <dbReference type="Proteomes" id="UP000193387"/>
    </source>
</evidence>
<dbReference type="InterPro" id="IPR049445">
    <property type="entry name" value="TetR_SbtR-like_C"/>
</dbReference>
<reference evidence="6 7" key="1">
    <citation type="submission" date="2016-01" db="EMBL/GenBank/DDBJ databases">
        <title>The new phylogeny of the genus Mycobacterium.</title>
        <authorList>
            <person name="Tarcisio F."/>
            <person name="Conor M."/>
            <person name="Antonella G."/>
            <person name="Elisabetta G."/>
            <person name="Giulia F.S."/>
            <person name="Sara T."/>
            <person name="Anna F."/>
            <person name="Clotilde B."/>
            <person name="Roberto B."/>
            <person name="Veronica D.S."/>
            <person name="Fabio R."/>
            <person name="Monica P."/>
            <person name="Olivier J."/>
            <person name="Enrico T."/>
            <person name="Nicola S."/>
        </authorList>
    </citation>
    <scope>NUCLEOTIDE SEQUENCE [LARGE SCALE GENOMIC DNA]</scope>
    <source>
        <strain evidence="6 7">DSM 44616</strain>
    </source>
</reference>
<accession>A0AAJ3TWZ1</accession>
<evidence type="ECO:0000256" key="1">
    <source>
        <dbReference type="ARBA" id="ARBA00023015"/>
    </source>
</evidence>
<keyword evidence="2 4" id="KW-0238">DNA-binding</keyword>
<evidence type="ECO:0000256" key="2">
    <source>
        <dbReference type="ARBA" id="ARBA00023125"/>
    </source>
</evidence>
<gene>
    <name evidence="6" type="ORF">AWC23_04000</name>
</gene>
<dbReference type="InterPro" id="IPR036271">
    <property type="entry name" value="Tet_transcr_reg_TetR-rel_C_sf"/>
</dbReference>
<keyword evidence="1" id="KW-0805">Transcription regulation</keyword>
<feature type="domain" description="HTH tetR-type" evidence="5">
    <location>
        <begin position="1"/>
        <end position="54"/>
    </location>
</feature>
<proteinExistence type="predicted"/>
<dbReference type="GO" id="GO:0003700">
    <property type="term" value="F:DNA-binding transcription factor activity"/>
    <property type="evidence" value="ECO:0007669"/>
    <property type="project" value="TreeGrafter"/>
</dbReference>
<dbReference type="PANTHER" id="PTHR30055:SF234">
    <property type="entry name" value="HTH-TYPE TRANSCRIPTIONAL REGULATOR BETI"/>
    <property type="match status" value="1"/>
</dbReference>
<comment type="caution">
    <text evidence="6">The sequence shown here is derived from an EMBL/GenBank/DDBJ whole genome shotgun (WGS) entry which is preliminary data.</text>
</comment>
<protein>
    <recommendedName>
        <fullName evidence="5">HTH tetR-type domain-containing protein</fullName>
    </recommendedName>
</protein>
<dbReference type="InterPro" id="IPR050109">
    <property type="entry name" value="HTH-type_TetR-like_transc_reg"/>
</dbReference>
<sequence>MIRCATAAFASDGPEASLEEIARNAGVAVGTLYRHFPTREALYIAVHRSELMHVAQRADELLALKPPLEALRQWLIEFVELLDAKKGKAQLLLSVMADGGNPFVDLRTAVYDGAQHLLAAAAAEGLRQDVDAADLIVAMHGISLGAMDAPQAARLIELIMSGLLNK</sequence>
<dbReference type="GO" id="GO:0000976">
    <property type="term" value="F:transcription cis-regulatory region binding"/>
    <property type="evidence" value="ECO:0007669"/>
    <property type="project" value="TreeGrafter"/>
</dbReference>
<organism evidence="6 7">
    <name type="scientific">Mycobacterium saskatchewanense</name>
    <dbReference type="NCBI Taxonomy" id="220927"/>
    <lineage>
        <taxon>Bacteria</taxon>
        <taxon>Bacillati</taxon>
        <taxon>Actinomycetota</taxon>
        <taxon>Actinomycetes</taxon>
        <taxon>Mycobacteriales</taxon>
        <taxon>Mycobacteriaceae</taxon>
        <taxon>Mycobacterium</taxon>
        <taxon>Mycobacterium simiae complex</taxon>
    </lineage>
</organism>
<name>A0AAJ3TWZ1_9MYCO</name>
<dbReference type="InterPro" id="IPR001647">
    <property type="entry name" value="HTH_TetR"/>
</dbReference>
<dbReference type="SUPFAM" id="SSF46689">
    <property type="entry name" value="Homeodomain-like"/>
    <property type="match status" value="1"/>
</dbReference>
<dbReference type="Pfam" id="PF00440">
    <property type="entry name" value="TetR_N"/>
    <property type="match status" value="1"/>
</dbReference>
<dbReference type="Pfam" id="PF21597">
    <property type="entry name" value="TetR_C_43"/>
    <property type="match status" value="1"/>
</dbReference>
<dbReference type="InterPro" id="IPR009057">
    <property type="entry name" value="Homeodomain-like_sf"/>
</dbReference>
<keyword evidence="7" id="KW-1185">Reference proteome</keyword>
<evidence type="ECO:0000259" key="5">
    <source>
        <dbReference type="PROSITE" id="PS50977"/>
    </source>
</evidence>